<dbReference type="OrthoDB" id="429143at2759"/>
<dbReference type="AlphaFoldDB" id="A0A1V8TGQ6"/>
<sequence length="565" mass="61650">MAGDEFITDPGLPHPAPTESYWQCPPHALASHQSPQLPTEATVVIIGSGITGTSVAYHLLQRDAELKVVILEARMITSGATGRNGGHCKDVSFKTYCQTRERIGRDAAMRLVKFRRSHVDATRRLAREVYDEGFGNAQFRDVQSLTAVYDQGIFEEFKDGLEALLEDFPEWRDQYSIIDGQEAHKKHGMSGACGIIASPAAALWPYRLITGALERLLSKHKSFALEAQTPVLSVSANDDPLSPYLVRTPRGTIRTQHVVHCTNGHASHLLPALADKIVPVRGQMSAQTPSSKLPRLGHSYSWSLCWPGGGFDYMTQAGDAEGLVFLGGGAQQAKEVGVVELGVTDDSVLNKPGLAHLCSILPKHFEAGKGTTLKQGWTGVMGFTPDAFPLVGKVPHALAPTKLNIGATGSEWIAAGFSGYGMVHCWQSGRALADIISGQPQETIDEYFPTEQFALSRGRLEGMDLETLRSFFVQNPPERDGGAMESPHEHQQSLLLSRIITNVEKLNEAVMVLNKSLQEINVQNMNVELVAQMFKNYQSNVLFHLEATDSLKDPTSTARGTGRDD</sequence>
<feature type="domain" description="FAD dependent oxidoreductase" evidence="1">
    <location>
        <begin position="43"/>
        <end position="434"/>
    </location>
</feature>
<dbReference type="STRING" id="1507870.A0A1V8TGQ6"/>
<dbReference type="GO" id="GO:0005737">
    <property type="term" value="C:cytoplasm"/>
    <property type="evidence" value="ECO:0007669"/>
    <property type="project" value="TreeGrafter"/>
</dbReference>
<dbReference type="InterPro" id="IPR013959">
    <property type="entry name" value="DASH_Dad4"/>
</dbReference>
<proteinExistence type="predicted"/>
<comment type="caution">
    <text evidence="2">The sequence shown here is derived from an EMBL/GenBank/DDBJ whole genome shotgun (WGS) entry which is preliminary data.</text>
</comment>
<dbReference type="Pfam" id="PF08650">
    <property type="entry name" value="DASH_Dad4"/>
    <property type="match status" value="1"/>
</dbReference>
<dbReference type="SUPFAM" id="SSF51905">
    <property type="entry name" value="FAD/NAD(P)-binding domain"/>
    <property type="match status" value="1"/>
</dbReference>
<dbReference type="PANTHER" id="PTHR13847:SF213">
    <property type="entry name" value="DEPENDENT OXIDOREDUCTASE, PUTATIVE-RELATED"/>
    <property type="match status" value="1"/>
</dbReference>
<evidence type="ECO:0000313" key="3">
    <source>
        <dbReference type="Proteomes" id="UP000192596"/>
    </source>
</evidence>
<dbReference type="InterPro" id="IPR006076">
    <property type="entry name" value="FAD-dep_OxRdtase"/>
</dbReference>
<dbReference type="Gene3D" id="3.30.9.10">
    <property type="entry name" value="D-Amino Acid Oxidase, subunit A, domain 2"/>
    <property type="match status" value="1"/>
</dbReference>
<dbReference type="Proteomes" id="UP000192596">
    <property type="component" value="Unassembled WGS sequence"/>
</dbReference>
<dbReference type="GO" id="GO:0072686">
    <property type="term" value="C:mitotic spindle"/>
    <property type="evidence" value="ECO:0007669"/>
    <property type="project" value="InterPro"/>
</dbReference>
<dbReference type="Pfam" id="PF01266">
    <property type="entry name" value="DAO"/>
    <property type="match status" value="1"/>
</dbReference>
<keyword evidence="3" id="KW-1185">Reference proteome</keyword>
<dbReference type="Gene3D" id="3.50.50.60">
    <property type="entry name" value="FAD/NAD(P)-binding domain"/>
    <property type="match status" value="1"/>
</dbReference>
<reference evidence="3" key="1">
    <citation type="submission" date="2017-03" db="EMBL/GenBank/DDBJ databases">
        <title>Genomes of endolithic fungi from Antarctica.</title>
        <authorList>
            <person name="Coleine C."/>
            <person name="Masonjones S."/>
            <person name="Stajich J.E."/>
        </authorList>
    </citation>
    <scope>NUCLEOTIDE SEQUENCE [LARGE SCALE GENOMIC DNA]</scope>
    <source>
        <strain evidence="3">CCFEE 5527</strain>
    </source>
</reference>
<dbReference type="InParanoid" id="A0A1V8TGQ6"/>
<organism evidence="2 3">
    <name type="scientific">Cryoendolithus antarcticus</name>
    <dbReference type="NCBI Taxonomy" id="1507870"/>
    <lineage>
        <taxon>Eukaryota</taxon>
        <taxon>Fungi</taxon>
        <taxon>Dikarya</taxon>
        <taxon>Ascomycota</taxon>
        <taxon>Pezizomycotina</taxon>
        <taxon>Dothideomycetes</taxon>
        <taxon>Dothideomycetidae</taxon>
        <taxon>Cladosporiales</taxon>
        <taxon>Cladosporiaceae</taxon>
        <taxon>Cryoendolithus</taxon>
    </lineage>
</organism>
<dbReference type="PANTHER" id="PTHR13847">
    <property type="entry name" value="SARCOSINE DEHYDROGENASE-RELATED"/>
    <property type="match status" value="1"/>
</dbReference>
<dbReference type="InterPro" id="IPR036188">
    <property type="entry name" value="FAD/NAD-bd_sf"/>
</dbReference>
<gene>
    <name evidence="2" type="ORF">B0A48_03735</name>
</gene>
<protein>
    <recommendedName>
        <fullName evidence="1">FAD dependent oxidoreductase domain-containing protein</fullName>
    </recommendedName>
</protein>
<dbReference type="GO" id="GO:0042729">
    <property type="term" value="C:DASH complex"/>
    <property type="evidence" value="ECO:0007669"/>
    <property type="project" value="InterPro"/>
</dbReference>
<dbReference type="EMBL" id="NAJO01000008">
    <property type="protein sequence ID" value="OQO10438.1"/>
    <property type="molecule type" value="Genomic_DNA"/>
</dbReference>
<dbReference type="GO" id="GO:0008608">
    <property type="term" value="P:attachment of spindle microtubules to kinetochore"/>
    <property type="evidence" value="ECO:0007669"/>
    <property type="project" value="InterPro"/>
</dbReference>
<accession>A0A1V8TGQ6</accession>
<name>A0A1V8TGQ6_9PEZI</name>
<evidence type="ECO:0000313" key="2">
    <source>
        <dbReference type="EMBL" id="OQO10438.1"/>
    </source>
</evidence>
<evidence type="ECO:0000259" key="1">
    <source>
        <dbReference type="Pfam" id="PF01266"/>
    </source>
</evidence>